<dbReference type="PANTHER" id="PTHR36845">
    <property type="entry name" value="HYDROLASE, PUTATIVE (AFU_ORTHOLOGUE AFUA_7G05090)-RELATED"/>
    <property type="match status" value="1"/>
</dbReference>
<name>A0ABT4KX19_9SPHI</name>
<keyword evidence="3" id="KW-0732">Signal</keyword>
<dbReference type="InterPro" id="IPR052369">
    <property type="entry name" value="UG_Glycosaminoglycan_Hydrolase"/>
</dbReference>
<comment type="caution">
    <text evidence="4">The sequence shown here is derived from an EMBL/GenBank/DDBJ whole genome shotgun (WGS) entry which is preliminary data.</text>
</comment>
<comment type="similarity">
    <text evidence="2">Belongs to the glycosyl hydrolase 88 family.</text>
</comment>
<dbReference type="InterPro" id="IPR008928">
    <property type="entry name" value="6-hairpin_glycosidase_sf"/>
</dbReference>
<accession>A0ABT4KX19</accession>
<keyword evidence="5" id="KW-1185">Reference proteome</keyword>
<evidence type="ECO:0000256" key="3">
    <source>
        <dbReference type="SAM" id="SignalP"/>
    </source>
</evidence>
<dbReference type="Gene3D" id="1.50.10.10">
    <property type="match status" value="1"/>
</dbReference>
<evidence type="ECO:0000256" key="2">
    <source>
        <dbReference type="ARBA" id="ARBA00038358"/>
    </source>
</evidence>
<keyword evidence="1 4" id="KW-0378">Hydrolase</keyword>
<evidence type="ECO:0000313" key="5">
    <source>
        <dbReference type="Proteomes" id="UP001144341"/>
    </source>
</evidence>
<organism evidence="4 5">
    <name type="scientific">Pedobacter rhodius</name>
    <dbReference type="NCBI Taxonomy" id="3004098"/>
    <lineage>
        <taxon>Bacteria</taxon>
        <taxon>Pseudomonadati</taxon>
        <taxon>Bacteroidota</taxon>
        <taxon>Sphingobacteriia</taxon>
        <taxon>Sphingobacteriales</taxon>
        <taxon>Sphingobacteriaceae</taxon>
        <taxon>Pedobacter</taxon>
    </lineage>
</organism>
<evidence type="ECO:0000313" key="4">
    <source>
        <dbReference type="EMBL" id="MCZ4223481.1"/>
    </source>
</evidence>
<protein>
    <submittedName>
        <fullName evidence="4">Glycoside hydrolase family 88 protein</fullName>
    </submittedName>
</protein>
<dbReference type="RefSeq" id="WP_269415273.1">
    <property type="nucleotide sequence ID" value="NZ_JAPWGL010000002.1"/>
</dbReference>
<proteinExistence type="inferred from homology"/>
<sequence>MNKRKIFAILIALFFYLPNIQAQVNPDKALLYCAEQAKSTLKLIPRQSPDIPRSINQGKKDWRYVDYKDWCSGFWPGILWYLYEATGNNQFKLAGDKFSKELIPLSREKAFDHDLGFQIFSSFGNGYRLTQYPEYKKIILRTADTLATLYNAKVGTILSWPRSVPNMNWPQHNTIIDNMINLELLFWASKNGGSKHLYNIAVNHAKTTMKNHFRADFSAYHAVVYDKLTGKKIKGVTHQGYADDSMWARGQSWAIYGYTMCFRETKDPVFLDFAQKVTDVYLKSLTVDGIPYWDFNDPAIPNAPKDASAAAVVASALIELSAFVTDKIKSEAYSKAAKQMLTTLSSANYQSRNQNSAFLLHSTGHKPNESEIDASIIYADYYYIEALLRLKKIQKGISIYQKLK</sequence>
<reference evidence="4" key="1">
    <citation type="submission" date="2022-12" db="EMBL/GenBank/DDBJ databases">
        <title>Genome sequence of SJ11.</title>
        <authorList>
            <person name="Woo H."/>
        </authorList>
    </citation>
    <scope>NUCLEOTIDE SEQUENCE</scope>
    <source>
        <strain evidence="4">SJ11</strain>
    </source>
</reference>
<dbReference type="Proteomes" id="UP001144341">
    <property type="component" value="Unassembled WGS sequence"/>
</dbReference>
<dbReference type="InterPro" id="IPR010905">
    <property type="entry name" value="Glyco_hydro_88"/>
</dbReference>
<dbReference type="SUPFAM" id="SSF48208">
    <property type="entry name" value="Six-hairpin glycosidases"/>
    <property type="match status" value="1"/>
</dbReference>
<dbReference type="EMBL" id="JAPWGL010000002">
    <property type="protein sequence ID" value="MCZ4223481.1"/>
    <property type="molecule type" value="Genomic_DNA"/>
</dbReference>
<dbReference type="Pfam" id="PF07470">
    <property type="entry name" value="Glyco_hydro_88"/>
    <property type="match status" value="1"/>
</dbReference>
<feature type="signal peptide" evidence="3">
    <location>
        <begin position="1"/>
        <end position="22"/>
    </location>
</feature>
<evidence type="ECO:0000256" key="1">
    <source>
        <dbReference type="ARBA" id="ARBA00022801"/>
    </source>
</evidence>
<dbReference type="GO" id="GO:0016787">
    <property type="term" value="F:hydrolase activity"/>
    <property type="evidence" value="ECO:0007669"/>
    <property type="project" value="UniProtKB-KW"/>
</dbReference>
<feature type="chain" id="PRO_5046940762" evidence="3">
    <location>
        <begin position="23"/>
        <end position="404"/>
    </location>
</feature>
<dbReference type="InterPro" id="IPR012341">
    <property type="entry name" value="6hp_glycosidase-like_sf"/>
</dbReference>
<gene>
    <name evidence="4" type="ORF">O0931_09245</name>
</gene>
<dbReference type="PANTHER" id="PTHR36845:SF1">
    <property type="entry name" value="HYDROLASE, PUTATIVE (AFU_ORTHOLOGUE AFUA_7G05090)-RELATED"/>
    <property type="match status" value="1"/>
</dbReference>